<dbReference type="Pfam" id="PF14827">
    <property type="entry name" value="dCache_3"/>
    <property type="match status" value="1"/>
</dbReference>
<dbReference type="InterPro" id="IPR036513">
    <property type="entry name" value="STAS_dom_sf"/>
</dbReference>
<dbReference type="Gene3D" id="3.30.750.24">
    <property type="entry name" value="STAS domain"/>
    <property type="match status" value="1"/>
</dbReference>
<keyword evidence="2" id="KW-0472">Membrane</keyword>
<dbReference type="EMBL" id="CP012672">
    <property type="protein sequence ID" value="AUX34832.1"/>
    <property type="molecule type" value="Genomic_DNA"/>
</dbReference>
<feature type="domain" description="STAS" evidence="3">
    <location>
        <begin position="421"/>
        <end position="532"/>
    </location>
</feature>
<reference evidence="4 5" key="1">
    <citation type="submission" date="2015-09" db="EMBL/GenBank/DDBJ databases">
        <title>Sorangium comparison.</title>
        <authorList>
            <person name="Zaburannyi N."/>
            <person name="Bunk B."/>
            <person name="Overmann J."/>
            <person name="Mueller R."/>
        </authorList>
    </citation>
    <scope>NUCLEOTIDE SEQUENCE [LARGE SCALE GENOMIC DNA]</scope>
    <source>
        <strain evidence="4 5">So ce836</strain>
    </source>
</reference>
<evidence type="ECO:0000259" key="3">
    <source>
        <dbReference type="PROSITE" id="PS50801"/>
    </source>
</evidence>
<feature type="coiled-coil region" evidence="1">
    <location>
        <begin position="337"/>
        <end position="413"/>
    </location>
</feature>
<name>A0A4V0NGY9_SORCE</name>
<evidence type="ECO:0000313" key="4">
    <source>
        <dbReference type="EMBL" id="AUX34832.1"/>
    </source>
</evidence>
<dbReference type="SUPFAM" id="SSF52091">
    <property type="entry name" value="SpoIIaa-like"/>
    <property type="match status" value="1"/>
</dbReference>
<dbReference type="Gene3D" id="3.30.450.20">
    <property type="entry name" value="PAS domain"/>
    <property type="match status" value="1"/>
</dbReference>
<protein>
    <recommendedName>
        <fullName evidence="3">STAS domain-containing protein</fullName>
    </recommendedName>
</protein>
<evidence type="ECO:0000313" key="5">
    <source>
        <dbReference type="Proteomes" id="UP000295497"/>
    </source>
</evidence>
<dbReference type="PROSITE" id="PS50801">
    <property type="entry name" value="STAS"/>
    <property type="match status" value="1"/>
</dbReference>
<dbReference type="CDD" id="cd07041">
    <property type="entry name" value="STAS_RsbR_RsbS_like"/>
    <property type="match status" value="1"/>
</dbReference>
<proteinExistence type="predicted"/>
<dbReference type="InterPro" id="IPR029151">
    <property type="entry name" value="Sensor-like_sf"/>
</dbReference>
<dbReference type="SUPFAM" id="SSF103190">
    <property type="entry name" value="Sensory domain-like"/>
    <property type="match status" value="1"/>
</dbReference>
<dbReference type="Pfam" id="PF01740">
    <property type="entry name" value="STAS"/>
    <property type="match status" value="1"/>
</dbReference>
<organism evidence="4 5">
    <name type="scientific">Sorangium cellulosum</name>
    <name type="common">Polyangium cellulosum</name>
    <dbReference type="NCBI Taxonomy" id="56"/>
    <lineage>
        <taxon>Bacteria</taxon>
        <taxon>Pseudomonadati</taxon>
        <taxon>Myxococcota</taxon>
        <taxon>Polyangia</taxon>
        <taxon>Polyangiales</taxon>
        <taxon>Polyangiaceae</taxon>
        <taxon>Sorangium</taxon>
    </lineage>
</organism>
<keyword evidence="2" id="KW-0812">Transmembrane</keyword>
<gene>
    <name evidence="4" type="ORF">SOCE836_070110</name>
</gene>
<sequence>MEDRSAVREDADHNVRLRVLVPLALALAVLLALYVATTYSVFASRRDEALRQDTERTTELLRRALIDNVEILSSLMSAIERDPVLEDAMLQGDREALLERGAPLLQALKARAGITHLYFHAPDRVNFLRVHEPPRFGDTISRVTLLEAEQTGQPSFGNEQGPLGTYTLRYVVPWRSGGRLLGYIELGKEFEHVAASLRDVPGVELVILVDKRYVQRELWEPTAQKQRLPLWDTLPSVVSVFSTVQAIPDELSALLSRQGLALDEPTATIRADGRVLQCMLLPIDDVRALETAKLLVMRDVTSIAAAARMQLAAGCAAFAGVSAVLLAMFHVLLGRIQRALRERSTLLNSAKERLEQEIEERKVAQKELEAALSTSAAASQAKTESLAQREEALRELRAAKLDLEQQLQTIERQRITIRELSLPIVDVWDEILALSIIGPVDAARATEMMEGLLRRIVEAQARWIILDVTGLPAIDEEVAARLARVARAVRLLGCACIVTGISPHIARTFVALGVELDDLRPLRSLKEGIKHCMSARQAASLRSPAL</sequence>
<keyword evidence="2" id="KW-1133">Transmembrane helix</keyword>
<dbReference type="InterPro" id="IPR029150">
    <property type="entry name" value="dCache_3"/>
</dbReference>
<evidence type="ECO:0000256" key="2">
    <source>
        <dbReference type="SAM" id="Phobius"/>
    </source>
</evidence>
<feature type="transmembrane region" description="Helical" evidence="2">
    <location>
        <begin position="311"/>
        <end position="333"/>
    </location>
</feature>
<dbReference type="Proteomes" id="UP000295497">
    <property type="component" value="Chromosome"/>
</dbReference>
<feature type="transmembrane region" description="Helical" evidence="2">
    <location>
        <begin position="20"/>
        <end position="42"/>
    </location>
</feature>
<evidence type="ECO:0000256" key="1">
    <source>
        <dbReference type="SAM" id="Coils"/>
    </source>
</evidence>
<dbReference type="AlphaFoldDB" id="A0A4V0NGY9"/>
<dbReference type="InterPro" id="IPR051932">
    <property type="entry name" value="Bact_StressResp_Reg"/>
</dbReference>
<accession>A0A4V0NGY9</accession>
<keyword evidence="1" id="KW-0175">Coiled coil</keyword>
<dbReference type="PANTHER" id="PTHR33745">
    <property type="entry name" value="RSBT ANTAGONIST PROTEIN RSBS-RELATED"/>
    <property type="match status" value="1"/>
</dbReference>
<dbReference type="InterPro" id="IPR002645">
    <property type="entry name" value="STAS_dom"/>
</dbReference>